<dbReference type="PANTHER" id="PTHR10231">
    <property type="entry name" value="NUCLEOTIDE-SUGAR TRANSMEMBRANE TRANSPORTER"/>
    <property type="match status" value="1"/>
</dbReference>
<keyword evidence="2 6" id="KW-0812">Transmembrane</keyword>
<dbReference type="PIRSF" id="PIRSF005799">
    <property type="entry name" value="UDP-gal_transpt"/>
    <property type="match status" value="1"/>
</dbReference>
<evidence type="ECO:0000256" key="1">
    <source>
        <dbReference type="ARBA" id="ARBA00004141"/>
    </source>
</evidence>
<dbReference type="NCBIfam" id="TIGR00803">
    <property type="entry name" value="nst"/>
    <property type="match status" value="2"/>
</dbReference>
<keyword evidence="4 6" id="KW-0472">Membrane</keyword>
<keyword evidence="3 6" id="KW-1133">Transmembrane helix</keyword>
<evidence type="ECO:0000256" key="6">
    <source>
        <dbReference type="SAM" id="Phobius"/>
    </source>
</evidence>
<gene>
    <name evidence="7" type="ORF">PDIGIT_LOCUS3807</name>
</gene>
<feature type="compositionally biased region" description="Basic and acidic residues" evidence="5">
    <location>
        <begin position="420"/>
        <end position="435"/>
    </location>
</feature>
<sequence length="435" mass="47307">MIDRAALLGGVPMKALSLVLLTFQNSALILIMRYSRTMPLVNGHRFFSSTSVFLNEVIKLAISACVALHDISSNAGPNTSAKSILYELVTGMFAGDSWKLAIPAALYTLQNSLQYLAVSNLDPATFQVTYQLKILTTAIFSVIMLGRVLSTKKWTSLGLLTLGVAIIQLPQDTAEVTIEDSMTGEEAKIGRRALQQAGALGTLAVRSMLASATSTEQRLYIREDKPVDPDNQNRSVGLVAVLIACGISGLAGVTFEKILKQSPPSQKPVSLWVRNCQLSFFSLFPAFFIGVCWVDGREISEIGFFAGYNFVVWTAIMFQAGGGILVALVIKYADNIAKNFATSISIIVSALASAYFFKFQITLVYMIGTAVVIGATFLYSQPEAQPPIKTVEYEESDIGRHSTGLESARPLMMMQPMRSDSAEIERAESPPKRKP</sequence>
<comment type="subcellular location">
    <subcellularLocation>
        <location evidence="1">Membrane</location>
        <topology evidence="1">Multi-pass membrane protein</topology>
    </subcellularLocation>
</comment>
<organism evidence="7 8">
    <name type="scientific">Periconia digitata</name>
    <dbReference type="NCBI Taxonomy" id="1303443"/>
    <lineage>
        <taxon>Eukaryota</taxon>
        <taxon>Fungi</taxon>
        <taxon>Dikarya</taxon>
        <taxon>Ascomycota</taxon>
        <taxon>Pezizomycotina</taxon>
        <taxon>Dothideomycetes</taxon>
        <taxon>Pleosporomycetidae</taxon>
        <taxon>Pleosporales</taxon>
        <taxon>Massarineae</taxon>
        <taxon>Periconiaceae</taxon>
        <taxon>Periconia</taxon>
    </lineage>
</organism>
<dbReference type="GO" id="GO:0000139">
    <property type="term" value="C:Golgi membrane"/>
    <property type="evidence" value="ECO:0007669"/>
    <property type="project" value="InterPro"/>
</dbReference>
<dbReference type="SUPFAM" id="SSF103481">
    <property type="entry name" value="Multidrug resistance efflux transporter EmrE"/>
    <property type="match status" value="1"/>
</dbReference>
<comment type="caution">
    <text evidence="7">The sequence shown here is derived from an EMBL/GenBank/DDBJ whole genome shotgun (WGS) entry which is preliminary data.</text>
</comment>
<dbReference type="InterPro" id="IPR037185">
    <property type="entry name" value="EmrE-like"/>
</dbReference>
<feature type="transmembrane region" description="Helical" evidence="6">
    <location>
        <begin position="235"/>
        <end position="255"/>
    </location>
</feature>
<feature type="transmembrane region" description="Helical" evidence="6">
    <location>
        <begin position="302"/>
        <end position="328"/>
    </location>
</feature>
<evidence type="ECO:0008006" key="9">
    <source>
        <dbReference type="Google" id="ProtNLM"/>
    </source>
</evidence>
<dbReference type="Pfam" id="PF04142">
    <property type="entry name" value="Nuc_sug_transp"/>
    <property type="match status" value="1"/>
</dbReference>
<feature type="region of interest" description="Disordered" evidence="5">
    <location>
        <begin position="415"/>
        <end position="435"/>
    </location>
</feature>
<dbReference type="OrthoDB" id="408493at2759"/>
<accession>A0A9W4U9B3</accession>
<evidence type="ECO:0000313" key="8">
    <source>
        <dbReference type="Proteomes" id="UP001152607"/>
    </source>
</evidence>
<dbReference type="InterPro" id="IPR007271">
    <property type="entry name" value="Nuc_sug_transpt"/>
</dbReference>
<evidence type="ECO:0000256" key="2">
    <source>
        <dbReference type="ARBA" id="ARBA00022692"/>
    </source>
</evidence>
<dbReference type="Proteomes" id="UP001152607">
    <property type="component" value="Unassembled WGS sequence"/>
</dbReference>
<name>A0A9W4U9B3_9PLEO</name>
<evidence type="ECO:0000313" key="7">
    <source>
        <dbReference type="EMBL" id="CAI6326000.1"/>
    </source>
</evidence>
<evidence type="ECO:0000256" key="5">
    <source>
        <dbReference type="SAM" id="MobiDB-lite"/>
    </source>
</evidence>
<dbReference type="GO" id="GO:0015165">
    <property type="term" value="F:pyrimidine nucleotide-sugar transmembrane transporter activity"/>
    <property type="evidence" value="ECO:0007669"/>
    <property type="project" value="InterPro"/>
</dbReference>
<feature type="transmembrane region" description="Helical" evidence="6">
    <location>
        <begin position="130"/>
        <end position="149"/>
    </location>
</feature>
<dbReference type="EMBL" id="CAOQHR010000002">
    <property type="protein sequence ID" value="CAI6326000.1"/>
    <property type="molecule type" value="Genomic_DNA"/>
</dbReference>
<dbReference type="AlphaFoldDB" id="A0A9W4U9B3"/>
<feature type="transmembrane region" description="Helical" evidence="6">
    <location>
        <begin position="340"/>
        <end position="357"/>
    </location>
</feature>
<feature type="transmembrane region" description="Helical" evidence="6">
    <location>
        <begin position="276"/>
        <end position="296"/>
    </location>
</feature>
<reference evidence="7" key="1">
    <citation type="submission" date="2023-01" db="EMBL/GenBank/DDBJ databases">
        <authorList>
            <person name="Van Ghelder C."/>
            <person name="Rancurel C."/>
        </authorList>
    </citation>
    <scope>NUCLEOTIDE SEQUENCE</scope>
    <source>
        <strain evidence="7">CNCM I-4278</strain>
    </source>
</reference>
<proteinExistence type="predicted"/>
<feature type="transmembrane region" description="Helical" evidence="6">
    <location>
        <begin position="15"/>
        <end position="34"/>
    </location>
</feature>
<keyword evidence="8" id="KW-1185">Reference proteome</keyword>
<protein>
    <recommendedName>
        <fullName evidence="9">Nucleotide-sugar transporter</fullName>
    </recommendedName>
</protein>
<evidence type="ECO:0000256" key="3">
    <source>
        <dbReference type="ARBA" id="ARBA00022989"/>
    </source>
</evidence>
<evidence type="ECO:0000256" key="4">
    <source>
        <dbReference type="ARBA" id="ARBA00023136"/>
    </source>
</evidence>
<feature type="transmembrane region" description="Helical" evidence="6">
    <location>
        <begin position="363"/>
        <end position="380"/>
    </location>
</feature>